<dbReference type="Gene3D" id="3.80.10.10">
    <property type="entry name" value="Ribonuclease Inhibitor"/>
    <property type="match status" value="5"/>
</dbReference>
<comment type="catalytic activity">
    <reaction evidence="19">
        <text>L-seryl-[protein] + ATP = O-phospho-L-seryl-[protein] + ADP + H(+)</text>
        <dbReference type="Rhea" id="RHEA:17989"/>
        <dbReference type="Rhea" id="RHEA-COMP:9863"/>
        <dbReference type="Rhea" id="RHEA-COMP:11604"/>
        <dbReference type="ChEBI" id="CHEBI:15378"/>
        <dbReference type="ChEBI" id="CHEBI:29999"/>
        <dbReference type="ChEBI" id="CHEBI:30616"/>
        <dbReference type="ChEBI" id="CHEBI:83421"/>
        <dbReference type="ChEBI" id="CHEBI:456216"/>
        <dbReference type="EC" id="2.7.11.1"/>
    </reaction>
</comment>
<dbReference type="AlphaFoldDB" id="A0AA39SLN7"/>
<evidence type="ECO:0000256" key="14">
    <source>
        <dbReference type="ARBA" id="ARBA00022989"/>
    </source>
</evidence>
<evidence type="ECO:0000313" key="23">
    <source>
        <dbReference type="EMBL" id="KAK0591284.1"/>
    </source>
</evidence>
<dbReference type="Gene3D" id="1.10.510.10">
    <property type="entry name" value="Transferase(Phosphotransferase) domain 1"/>
    <property type="match status" value="1"/>
</dbReference>
<evidence type="ECO:0000256" key="11">
    <source>
        <dbReference type="ARBA" id="ARBA00022741"/>
    </source>
</evidence>
<evidence type="ECO:0000256" key="20">
    <source>
        <dbReference type="PROSITE-ProRule" id="PRU10141"/>
    </source>
</evidence>
<evidence type="ECO:0000256" key="6">
    <source>
        <dbReference type="ARBA" id="ARBA00022614"/>
    </source>
</evidence>
<dbReference type="GO" id="GO:0005886">
    <property type="term" value="C:plasma membrane"/>
    <property type="evidence" value="ECO:0007669"/>
    <property type="project" value="UniProtKB-SubCell"/>
</dbReference>
<keyword evidence="24" id="KW-1185">Reference proteome</keyword>
<dbReference type="InterPro" id="IPR011009">
    <property type="entry name" value="Kinase-like_dom_sf"/>
</dbReference>
<dbReference type="PRINTS" id="PR00019">
    <property type="entry name" value="LEURICHRPT"/>
</dbReference>
<dbReference type="InterPro" id="IPR017441">
    <property type="entry name" value="Protein_kinase_ATP_BS"/>
</dbReference>
<dbReference type="EMBL" id="JAUESC010000381">
    <property type="protein sequence ID" value="KAK0591284.1"/>
    <property type="molecule type" value="Genomic_DNA"/>
</dbReference>
<sequence length="1024" mass="113770">MSSYIPLEREALLNTGLWNNYASDHCGWVGISCNSAGFISEINLTHHGKKGDLSKFNFSCFAKLESLYLRSNHLTGTIPPQIGALSTLTVLNLGTNNLTGGIPPEIGNLKNLTVLHLDTNNLMGPIPSILGQLTNLEELSLYTNQLTGMLPQQLGNLKNLKYFDAYDNSLTGHIPSTFGHLSNCLTTLDLSNNNITGTIPQELTQLTQLLYLNLSSNLLSGKIPFTIGGLFNLETLDLSNNRIGGHIPTELRNCSSLNTLALNNNAINGTIPSQLGDRPFLLYLNLSHNNLSGILPISLNMINHLDVSYNNLSGENPTTMPCQVANKFFAGNRDLHSSSSCREREALLNTGWWNNTLLEHSEWDGISCNSPGFISKINLIHHGIKGDLSKFNFSCFAKLESLDLGGNYLTGTIPPQIGALSTLTALNLGTNNLTGAILPKIGNLRNLTVLSLYSNNLTGPIPSTLGQLTNLEELFLYSNQLTGMLPQQLGNLKNLKYFDAYDNSFNGSIPSTFGLLTNLEDLRLHSNQLTGAIPPEIGNLRNLTTLFLDNNNLTGPIPSTLGQLTNLEDLRLYRNQLTGMLLPQELGNLRNLNAFYAYDNSFNGPIPSSFGHLSKYGEIPTTMQCKFVEETLAGNKDLHNSSSCREGRTSNHLKGVIRFIEIFLPIATISILIVCVLLFLRKYKEKRARPKTISTKNEDVFSIWNYDGKIVYEDLIEATEDFNIKFCIGTGGYGSVYRAQLPNGEVFALKKLHSREWEEPIFVKSFKNEIHVLSEVRHRNIIKLYGFCLHNKIMFLVYEYIERGSLFCVLCNDDEATELDWRKRVNVIKGVAHALSYLHHNCTPSIVHRDISSNNILLNSQFEAFVADFGTARLLHCDSSNNTAVQGTFGYIAPELAYTMLVTEKCDVYSFGVVTLEILLGRHPSKLLPFLSSPPLPSKSQFPSSDQEIMLIDLLDQRLSSPNDQTVVQDILLISTVAFACLRSNPKSRPTMQCVCQKFLARRMLFKSRSLQEISISQLQNQEI</sequence>
<dbReference type="Proteomes" id="UP001168877">
    <property type="component" value="Unassembled WGS sequence"/>
</dbReference>
<dbReference type="GO" id="GO:0009791">
    <property type="term" value="P:post-embryonic development"/>
    <property type="evidence" value="ECO:0007669"/>
    <property type="project" value="UniProtKB-ARBA"/>
</dbReference>
<protein>
    <recommendedName>
        <fullName evidence="2">non-specific serine/threonine protein kinase</fullName>
        <ecNumber evidence="2">2.7.11.1</ecNumber>
    </recommendedName>
</protein>
<feature type="binding site" evidence="20">
    <location>
        <position position="750"/>
    </location>
    <ligand>
        <name>ATP</name>
        <dbReference type="ChEBI" id="CHEBI:30616"/>
    </ligand>
</feature>
<dbReference type="PROSITE" id="PS00107">
    <property type="entry name" value="PROTEIN_KINASE_ATP"/>
    <property type="match status" value="1"/>
</dbReference>
<organism evidence="23 24">
    <name type="scientific">Acer saccharum</name>
    <name type="common">Sugar maple</name>
    <dbReference type="NCBI Taxonomy" id="4024"/>
    <lineage>
        <taxon>Eukaryota</taxon>
        <taxon>Viridiplantae</taxon>
        <taxon>Streptophyta</taxon>
        <taxon>Embryophyta</taxon>
        <taxon>Tracheophyta</taxon>
        <taxon>Spermatophyta</taxon>
        <taxon>Magnoliopsida</taxon>
        <taxon>eudicotyledons</taxon>
        <taxon>Gunneridae</taxon>
        <taxon>Pentapetalae</taxon>
        <taxon>rosids</taxon>
        <taxon>malvids</taxon>
        <taxon>Sapindales</taxon>
        <taxon>Sapindaceae</taxon>
        <taxon>Hippocastanoideae</taxon>
        <taxon>Acereae</taxon>
        <taxon>Acer</taxon>
    </lineage>
</organism>
<dbReference type="PANTHER" id="PTHR48053">
    <property type="entry name" value="LEUCINE RICH REPEAT FAMILY PROTEIN, EXPRESSED"/>
    <property type="match status" value="1"/>
</dbReference>
<keyword evidence="14 21" id="KW-1133">Transmembrane helix</keyword>
<evidence type="ECO:0000256" key="12">
    <source>
        <dbReference type="ARBA" id="ARBA00022777"/>
    </source>
</evidence>
<feature type="transmembrane region" description="Helical" evidence="21">
    <location>
        <begin position="662"/>
        <end position="680"/>
    </location>
</feature>
<keyword evidence="10" id="KW-0677">Repeat</keyword>
<proteinExistence type="predicted"/>
<name>A0AA39SLN7_ACESA</name>
<dbReference type="InterPro" id="IPR051716">
    <property type="entry name" value="Plant_RL_S/T_kinase"/>
</dbReference>
<keyword evidence="12" id="KW-0418">Kinase</keyword>
<evidence type="ECO:0000259" key="22">
    <source>
        <dbReference type="PROSITE" id="PS50011"/>
    </source>
</evidence>
<reference evidence="23" key="1">
    <citation type="journal article" date="2022" name="Plant J.">
        <title>Strategies of tolerance reflected in two North American maple genomes.</title>
        <authorList>
            <person name="McEvoy S.L."/>
            <person name="Sezen U.U."/>
            <person name="Trouern-Trend A."/>
            <person name="McMahon S.M."/>
            <person name="Schaberg P.G."/>
            <person name="Yang J."/>
            <person name="Wegrzyn J.L."/>
            <person name="Swenson N.G."/>
        </authorList>
    </citation>
    <scope>NUCLEOTIDE SEQUENCE</scope>
    <source>
        <strain evidence="23">NS2018</strain>
    </source>
</reference>
<gene>
    <name evidence="23" type="ORF">LWI29_037951</name>
</gene>
<keyword evidence="8 21" id="KW-0812">Transmembrane</keyword>
<evidence type="ECO:0000256" key="1">
    <source>
        <dbReference type="ARBA" id="ARBA00004251"/>
    </source>
</evidence>
<dbReference type="FunFam" id="3.80.10.10:FF:000400">
    <property type="entry name" value="Nuclear pore complex protein NUP107"/>
    <property type="match status" value="1"/>
</dbReference>
<dbReference type="InterPro" id="IPR055414">
    <property type="entry name" value="LRR_R13L4/SHOC2-like"/>
</dbReference>
<dbReference type="FunFam" id="3.80.10.10:FF:000233">
    <property type="entry name" value="Leucine-rich repeat receptor-like protein kinase TDR"/>
    <property type="match status" value="1"/>
</dbReference>
<keyword evidence="13 20" id="KW-0067">ATP-binding</keyword>
<dbReference type="GO" id="GO:0004674">
    <property type="term" value="F:protein serine/threonine kinase activity"/>
    <property type="evidence" value="ECO:0007669"/>
    <property type="project" value="UniProtKB-KW"/>
</dbReference>
<evidence type="ECO:0000256" key="18">
    <source>
        <dbReference type="ARBA" id="ARBA00047899"/>
    </source>
</evidence>
<keyword evidence="17" id="KW-0325">Glycoprotein</keyword>
<feature type="domain" description="Protein kinase" evidence="22">
    <location>
        <begin position="722"/>
        <end position="1000"/>
    </location>
</feature>
<evidence type="ECO:0000256" key="8">
    <source>
        <dbReference type="ARBA" id="ARBA00022692"/>
    </source>
</evidence>
<dbReference type="SMART" id="SM00365">
    <property type="entry name" value="LRR_SD22"/>
    <property type="match status" value="7"/>
</dbReference>
<dbReference type="FunFam" id="3.30.200.20:FF:000309">
    <property type="entry name" value="Leucine-rich repeat receptor protein kinase MSP1"/>
    <property type="match status" value="1"/>
</dbReference>
<dbReference type="InterPro" id="IPR000719">
    <property type="entry name" value="Prot_kinase_dom"/>
</dbReference>
<comment type="caution">
    <text evidence="23">The sequence shown here is derived from an EMBL/GenBank/DDBJ whole genome shotgun (WGS) entry which is preliminary data.</text>
</comment>
<keyword evidence="7" id="KW-0808">Transferase</keyword>
<dbReference type="Pfam" id="PF23598">
    <property type="entry name" value="LRR_14"/>
    <property type="match status" value="2"/>
</dbReference>
<dbReference type="FunFam" id="1.10.510.10:FF:000445">
    <property type="entry name" value="MDIS1-interacting receptor like kinase 2"/>
    <property type="match status" value="1"/>
</dbReference>
<dbReference type="PROSITE" id="PS00109">
    <property type="entry name" value="PROTEIN_KINASE_TYR"/>
    <property type="match status" value="1"/>
</dbReference>
<evidence type="ECO:0000256" key="9">
    <source>
        <dbReference type="ARBA" id="ARBA00022729"/>
    </source>
</evidence>
<evidence type="ECO:0000256" key="16">
    <source>
        <dbReference type="ARBA" id="ARBA00023170"/>
    </source>
</evidence>
<evidence type="ECO:0000256" key="7">
    <source>
        <dbReference type="ARBA" id="ARBA00022679"/>
    </source>
</evidence>
<dbReference type="PANTHER" id="PTHR48053:SF126">
    <property type="entry name" value="MDIS1-INTERACTING RECEPTOR LIKE KINASE 2-LIKE ISOFORM X1"/>
    <property type="match status" value="1"/>
</dbReference>
<dbReference type="Pfam" id="PF13855">
    <property type="entry name" value="LRR_8"/>
    <property type="match status" value="1"/>
</dbReference>
<accession>A0AA39SLN7</accession>
<keyword evidence="9" id="KW-0732">Signal</keyword>
<keyword evidence="15 21" id="KW-0472">Membrane</keyword>
<keyword evidence="11 20" id="KW-0547">Nucleotide-binding</keyword>
<reference evidence="23" key="2">
    <citation type="submission" date="2023-06" db="EMBL/GenBank/DDBJ databases">
        <authorList>
            <person name="Swenson N.G."/>
            <person name="Wegrzyn J.L."/>
            <person name="Mcevoy S.L."/>
        </authorList>
    </citation>
    <scope>NUCLEOTIDE SEQUENCE</scope>
    <source>
        <strain evidence="23">NS2018</strain>
        <tissue evidence="23">Leaf</tissue>
    </source>
</reference>
<dbReference type="InterPro" id="IPR032675">
    <property type="entry name" value="LRR_dom_sf"/>
</dbReference>
<evidence type="ECO:0000256" key="15">
    <source>
        <dbReference type="ARBA" id="ARBA00023136"/>
    </source>
</evidence>
<dbReference type="Gene3D" id="3.30.200.20">
    <property type="entry name" value="Phosphorylase Kinase, domain 1"/>
    <property type="match status" value="1"/>
</dbReference>
<dbReference type="SUPFAM" id="SSF52058">
    <property type="entry name" value="L domain-like"/>
    <property type="match status" value="2"/>
</dbReference>
<dbReference type="InterPro" id="IPR003591">
    <property type="entry name" value="Leu-rich_rpt_typical-subtyp"/>
</dbReference>
<comment type="catalytic activity">
    <reaction evidence="18">
        <text>L-threonyl-[protein] + ATP = O-phospho-L-threonyl-[protein] + ADP + H(+)</text>
        <dbReference type="Rhea" id="RHEA:46608"/>
        <dbReference type="Rhea" id="RHEA-COMP:11060"/>
        <dbReference type="Rhea" id="RHEA-COMP:11605"/>
        <dbReference type="ChEBI" id="CHEBI:15378"/>
        <dbReference type="ChEBI" id="CHEBI:30013"/>
        <dbReference type="ChEBI" id="CHEBI:30616"/>
        <dbReference type="ChEBI" id="CHEBI:61977"/>
        <dbReference type="ChEBI" id="CHEBI:456216"/>
        <dbReference type="EC" id="2.7.11.1"/>
    </reaction>
</comment>
<dbReference type="PROSITE" id="PS51450">
    <property type="entry name" value="LRR"/>
    <property type="match status" value="3"/>
</dbReference>
<dbReference type="Pfam" id="PF00069">
    <property type="entry name" value="Pkinase"/>
    <property type="match status" value="1"/>
</dbReference>
<evidence type="ECO:0000256" key="4">
    <source>
        <dbReference type="ARBA" id="ARBA00022527"/>
    </source>
</evidence>
<evidence type="ECO:0000256" key="21">
    <source>
        <dbReference type="SAM" id="Phobius"/>
    </source>
</evidence>
<keyword evidence="3" id="KW-1003">Cell membrane</keyword>
<evidence type="ECO:0000256" key="3">
    <source>
        <dbReference type="ARBA" id="ARBA00022475"/>
    </source>
</evidence>
<evidence type="ECO:0000256" key="5">
    <source>
        <dbReference type="ARBA" id="ARBA00022553"/>
    </source>
</evidence>
<keyword evidence="5" id="KW-0597">Phosphoprotein</keyword>
<keyword evidence="4" id="KW-0723">Serine/threonine-protein kinase</keyword>
<evidence type="ECO:0000256" key="17">
    <source>
        <dbReference type="ARBA" id="ARBA00023180"/>
    </source>
</evidence>
<evidence type="ECO:0000256" key="19">
    <source>
        <dbReference type="ARBA" id="ARBA00048679"/>
    </source>
</evidence>
<dbReference type="Pfam" id="PF00560">
    <property type="entry name" value="LRR_1"/>
    <property type="match status" value="3"/>
</dbReference>
<evidence type="ECO:0000256" key="13">
    <source>
        <dbReference type="ARBA" id="ARBA00022840"/>
    </source>
</evidence>
<evidence type="ECO:0000313" key="24">
    <source>
        <dbReference type="Proteomes" id="UP001168877"/>
    </source>
</evidence>
<keyword evidence="6" id="KW-0433">Leucine-rich repeat</keyword>
<dbReference type="InterPro" id="IPR001611">
    <property type="entry name" value="Leu-rich_rpt"/>
</dbReference>
<dbReference type="SMART" id="SM00369">
    <property type="entry name" value="LRR_TYP"/>
    <property type="match status" value="11"/>
</dbReference>
<keyword evidence="16" id="KW-0675">Receptor</keyword>
<dbReference type="EC" id="2.7.11.1" evidence="2"/>
<dbReference type="PROSITE" id="PS50011">
    <property type="entry name" value="PROTEIN_KINASE_DOM"/>
    <property type="match status" value="1"/>
</dbReference>
<evidence type="ECO:0000256" key="2">
    <source>
        <dbReference type="ARBA" id="ARBA00012513"/>
    </source>
</evidence>
<dbReference type="InterPro" id="IPR008266">
    <property type="entry name" value="Tyr_kinase_AS"/>
</dbReference>
<dbReference type="GO" id="GO:0005524">
    <property type="term" value="F:ATP binding"/>
    <property type="evidence" value="ECO:0007669"/>
    <property type="project" value="UniProtKB-UniRule"/>
</dbReference>
<comment type="subcellular location">
    <subcellularLocation>
        <location evidence="1">Cell membrane</location>
        <topology evidence="1">Single-pass type I membrane protein</topology>
    </subcellularLocation>
</comment>
<evidence type="ECO:0000256" key="10">
    <source>
        <dbReference type="ARBA" id="ARBA00022737"/>
    </source>
</evidence>
<dbReference type="SUPFAM" id="SSF56112">
    <property type="entry name" value="Protein kinase-like (PK-like)"/>
    <property type="match status" value="1"/>
</dbReference>
<dbReference type="FunFam" id="3.80.10.10:FF:000416">
    <property type="entry name" value="Probable leucine-rich repeat receptor-like protein kinase At5g63930"/>
    <property type="match status" value="1"/>
</dbReference>